<dbReference type="InterPro" id="IPR058925">
    <property type="entry name" value="zf-C2H2_AcuF"/>
</dbReference>
<dbReference type="AlphaFoldDB" id="A0AAD4CY73"/>
<name>A0AAD4CY73_ASPNN</name>
<dbReference type="Gene3D" id="1.10.8.60">
    <property type="match status" value="1"/>
</dbReference>
<feature type="region of interest" description="Disordered" evidence="2">
    <location>
        <begin position="646"/>
        <end position="666"/>
    </location>
</feature>
<keyword evidence="5" id="KW-1185">Reference proteome</keyword>
<dbReference type="InterPro" id="IPR029071">
    <property type="entry name" value="Ubiquitin-like_domsf"/>
</dbReference>
<accession>A0AAD4CY73</accession>
<dbReference type="Pfam" id="PF02179">
    <property type="entry name" value="BAG"/>
    <property type="match status" value="1"/>
</dbReference>
<feature type="compositionally biased region" description="Acidic residues" evidence="2">
    <location>
        <begin position="1020"/>
        <end position="1034"/>
    </location>
</feature>
<dbReference type="Gene3D" id="1.20.58.120">
    <property type="entry name" value="BAG domain"/>
    <property type="match status" value="1"/>
</dbReference>
<dbReference type="SMART" id="SM00355">
    <property type="entry name" value="ZnF_C2H2"/>
    <property type="match status" value="3"/>
</dbReference>
<dbReference type="InterPro" id="IPR003103">
    <property type="entry name" value="BAG_domain"/>
</dbReference>
<dbReference type="GO" id="GO:0051087">
    <property type="term" value="F:protein-folding chaperone binding"/>
    <property type="evidence" value="ECO:0007669"/>
    <property type="project" value="InterPro"/>
</dbReference>
<feature type="region of interest" description="Disordered" evidence="2">
    <location>
        <begin position="779"/>
        <end position="822"/>
    </location>
</feature>
<feature type="compositionally biased region" description="Polar residues" evidence="2">
    <location>
        <begin position="779"/>
        <end position="788"/>
    </location>
</feature>
<feature type="compositionally biased region" description="Basic and acidic residues" evidence="2">
    <location>
        <begin position="933"/>
        <end position="950"/>
    </location>
</feature>
<dbReference type="SUPFAM" id="SSF54236">
    <property type="entry name" value="Ubiquitin-like"/>
    <property type="match status" value="1"/>
</dbReference>
<dbReference type="Pfam" id="PF26082">
    <property type="entry name" value="zf-C2H2_AcuF"/>
    <property type="match status" value="1"/>
</dbReference>
<dbReference type="PROSITE" id="PS00028">
    <property type="entry name" value="ZINC_FINGER_C2H2_1"/>
    <property type="match status" value="1"/>
</dbReference>
<dbReference type="PROSITE" id="PS50157">
    <property type="entry name" value="ZINC_FINGER_C2H2_2"/>
    <property type="match status" value="1"/>
</dbReference>
<feature type="region of interest" description="Disordered" evidence="2">
    <location>
        <begin position="1014"/>
        <end position="1041"/>
    </location>
</feature>
<feature type="region of interest" description="Disordered" evidence="2">
    <location>
        <begin position="930"/>
        <end position="959"/>
    </location>
</feature>
<gene>
    <name evidence="4" type="ORF">FE257_004541</name>
</gene>
<evidence type="ECO:0000259" key="3">
    <source>
        <dbReference type="PROSITE" id="PS50157"/>
    </source>
</evidence>
<reference evidence="4" key="2">
    <citation type="submission" date="2020-02" db="EMBL/GenBank/DDBJ databases">
        <authorList>
            <person name="Gilchrist C.L.M."/>
            <person name="Chooi Y.-H."/>
        </authorList>
    </citation>
    <scope>NUCLEOTIDE SEQUENCE</scope>
    <source>
        <strain evidence="4">MST-FP2251</strain>
    </source>
</reference>
<dbReference type="PANTHER" id="PTHR35391">
    <property type="entry name" value="C2H2-TYPE DOMAIN-CONTAINING PROTEIN-RELATED"/>
    <property type="match status" value="1"/>
</dbReference>
<dbReference type="Proteomes" id="UP001194746">
    <property type="component" value="Unassembled WGS sequence"/>
</dbReference>
<evidence type="ECO:0000256" key="2">
    <source>
        <dbReference type="SAM" id="MobiDB-lite"/>
    </source>
</evidence>
<proteinExistence type="predicted"/>
<dbReference type="EMBL" id="VCAU01000002">
    <property type="protein sequence ID" value="KAF9894919.1"/>
    <property type="molecule type" value="Genomic_DNA"/>
</dbReference>
<comment type="caution">
    <text evidence="4">The sequence shown here is derived from an EMBL/GenBank/DDBJ whole genome shotgun (WGS) entry which is preliminary data.</text>
</comment>
<dbReference type="SUPFAM" id="SSF63491">
    <property type="entry name" value="BAG domain"/>
    <property type="match status" value="1"/>
</dbReference>
<dbReference type="InterPro" id="IPR036533">
    <property type="entry name" value="BAG_dom_sf"/>
</dbReference>
<reference evidence="4" key="1">
    <citation type="journal article" date="2019" name="Beilstein J. Org. Chem.">
        <title>Nanangenines: drimane sesquiterpenoids as the dominant metabolite cohort of a novel Australian fungus, Aspergillus nanangensis.</title>
        <authorList>
            <person name="Lacey H.J."/>
            <person name="Gilchrist C.L.M."/>
            <person name="Crombie A."/>
            <person name="Kalaitzis J.A."/>
            <person name="Vuong D."/>
            <person name="Rutledge P.J."/>
            <person name="Turner P."/>
            <person name="Pitt J.I."/>
            <person name="Lacey E."/>
            <person name="Chooi Y.H."/>
            <person name="Piggott A.M."/>
        </authorList>
    </citation>
    <scope>NUCLEOTIDE SEQUENCE</scope>
    <source>
        <strain evidence="4">MST-FP2251</strain>
    </source>
</reference>
<evidence type="ECO:0000256" key="1">
    <source>
        <dbReference type="PROSITE-ProRule" id="PRU00042"/>
    </source>
</evidence>
<protein>
    <recommendedName>
        <fullName evidence="3">C2H2-type domain-containing protein</fullName>
    </recommendedName>
</protein>
<sequence length="1231" mass="139879">MDLEKVSNSSFSNEAEPESVKSIVPISSTLSICFHELHSLLELTRSRDNNEDDSETLQHEIGRLRVWAGNFGAHRKPTDRLSLDHRLREAQELHLEVRNHFSDITKAAKDADNIEVSDLFSGHVHHLQDSDESTVSDDSESDDFWAQLQEEDEVSETKELLLDISHAVTSLYKFSLTLQNPASRDRSKQAARIPLQHYAAYDIQHVANKFGLPQDDPLAQRLGKANTTRRQILAYHKDHSGKISKYIDVAVNKAVMLSDDQPVKRNVVINNGSRTAKSTASTHWTQNTTASTIREVNCEVASDSGRTIFSSASSTAEFQQMILTIPPPPGHEKASDGVPFLCPYCCQMIQLENTDDDWRYHVYGDLRPYICTFGNCVQSSQLYDSYREWSDHERQFHRREWACHICTAVFDTRSSFNDHLQDIHHDMIPKDQVQTIATMSNRPVTSPQQCPLCPKPPIADLNRFQQHLARHLQQLSLFVLPRPDDSHEHEETDSKQNVFDNESREGLLLYDNSNVSFTSLHRASTTSAKSEPVATVETAVPMRGLQAAEQSVVNAFQRHANRCVHCANPFIERKQGVFLCERDVQYAINLADFLYTEHGKIYSVIDRLNFSPSEVDLPTSYTAPRLLLKAIENGLSLDTGRVSRRDFDKSPDDLPSSHIKQDGPLDGAMAYTAKDEPILPPDKLIEEDIWGHDAKTDLDTILLRHRRNTYELLFPAYAIDEGRLRVGQLRQRAAEVTQTSDPKRIRLLYKGNVLDDDTLPCCNEGLRPQSEVLCVVSGIQSGQRTPSDPDSDLESNKNSDSSQKPNVYEARKRHRMRNMKKKIQEQRAEDELFPLVEPPPPSAPNLKLFTTPIAQSHALMSYFQEVLSPLCEEYIANPPAESKARDFEFKKLSETILAQVLLRVNGIDPETDEERLARRTLIKEAQKTLGRLEAARDRSSDETEKGKGPEGIRVLPPPRPLARDEQVYMARTESEHLTIQARRGRPTEVPDERVVRVERRGRPVVSVARIHDKKQLDQQADQEDNLDYTDDLDETGSFSAEPNILSTKRRSEILEAHLRRARLGPDISIPRLVDLTSQFMHFDLVQLCQKARFEAGADDEHPGFEVLLRLRHFVQAANAIIKSPGTDGPRKPTFERFLARCQEEVDKQAATKSGTERYLTEQERMDMELYLTATGKAVPIQDIYYPREHKRRESELSQITINTEARGILKDLFPGIPNHDLLQIIKAAFQK</sequence>
<keyword evidence="1" id="KW-0863">Zinc-finger</keyword>
<dbReference type="PANTHER" id="PTHR35391:SF7">
    <property type="entry name" value="C2H2-TYPE DOMAIN-CONTAINING PROTEIN"/>
    <property type="match status" value="1"/>
</dbReference>
<feature type="compositionally biased region" description="Basic residues" evidence="2">
    <location>
        <begin position="811"/>
        <end position="821"/>
    </location>
</feature>
<feature type="compositionally biased region" description="Polar residues" evidence="2">
    <location>
        <begin position="796"/>
        <end position="805"/>
    </location>
</feature>
<dbReference type="InterPro" id="IPR013087">
    <property type="entry name" value="Znf_C2H2_type"/>
</dbReference>
<evidence type="ECO:0000313" key="5">
    <source>
        <dbReference type="Proteomes" id="UP001194746"/>
    </source>
</evidence>
<evidence type="ECO:0000313" key="4">
    <source>
        <dbReference type="EMBL" id="KAF9894919.1"/>
    </source>
</evidence>
<feature type="domain" description="C2H2-type" evidence="3">
    <location>
        <begin position="401"/>
        <end position="429"/>
    </location>
</feature>
<organism evidence="4 5">
    <name type="scientific">Aspergillus nanangensis</name>
    <dbReference type="NCBI Taxonomy" id="2582783"/>
    <lineage>
        <taxon>Eukaryota</taxon>
        <taxon>Fungi</taxon>
        <taxon>Dikarya</taxon>
        <taxon>Ascomycota</taxon>
        <taxon>Pezizomycotina</taxon>
        <taxon>Eurotiomycetes</taxon>
        <taxon>Eurotiomycetidae</taxon>
        <taxon>Eurotiales</taxon>
        <taxon>Aspergillaceae</taxon>
        <taxon>Aspergillus</taxon>
        <taxon>Aspergillus subgen. Circumdati</taxon>
    </lineage>
</organism>
<keyword evidence="1" id="KW-0862">Zinc</keyword>
<keyword evidence="1" id="KW-0479">Metal-binding</keyword>
<dbReference type="GO" id="GO:0008270">
    <property type="term" value="F:zinc ion binding"/>
    <property type="evidence" value="ECO:0007669"/>
    <property type="project" value="UniProtKB-KW"/>
</dbReference>